<protein>
    <submittedName>
        <fullName evidence="1">Uncharacterized protein</fullName>
    </submittedName>
</protein>
<accession>A0A239WWL1</accession>
<proteinExistence type="predicted"/>
<dbReference type="EMBL" id="LT906454">
    <property type="protein sequence ID" value="SNV38649.1"/>
    <property type="molecule type" value="Genomic_DNA"/>
</dbReference>
<gene>
    <name evidence="1" type="ORF">SAMEA4504048_00829</name>
</gene>
<dbReference type="Proteomes" id="UP000215144">
    <property type="component" value="Chromosome 1"/>
</dbReference>
<organism evidence="1">
    <name type="scientific">Streptococcus acidominimus</name>
    <dbReference type="NCBI Taxonomy" id="1326"/>
    <lineage>
        <taxon>Bacteria</taxon>
        <taxon>Bacillati</taxon>
        <taxon>Bacillota</taxon>
        <taxon>Bacilli</taxon>
        <taxon>Lactobacillales</taxon>
        <taxon>Streptococcaceae</taxon>
        <taxon>Streptococcus</taxon>
    </lineage>
</organism>
<dbReference type="KEGG" id="saco:SAME_00829"/>
<reference evidence="1" key="1">
    <citation type="submission" date="2017-06" db="EMBL/GenBank/DDBJ databases">
        <authorList>
            <consortium name="Pathogen Informatics"/>
        </authorList>
    </citation>
    <scope>NUCLEOTIDE SEQUENCE [LARGE SCALE GENOMIC DNA]</scope>
    <source>
        <strain evidence="1">NCTC11291</strain>
    </source>
</reference>
<evidence type="ECO:0000313" key="1">
    <source>
        <dbReference type="EMBL" id="SNV38649.1"/>
    </source>
</evidence>
<sequence length="43" mass="5035">MFKKSSVKSKTNQKSFKLTDMIKLIALLIPVIQLLRQMKNSRK</sequence>
<dbReference type="AlphaFoldDB" id="A0A239WWL1"/>
<name>A0A239WWL1_STRAI</name>